<evidence type="ECO:0000256" key="9">
    <source>
        <dbReference type="SAM" id="SignalP"/>
    </source>
</evidence>
<feature type="transmembrane region" description="Helical" evidence="8">
    <location>
        <begin position="595"/>
        <end position="624"/>
    </location>
</feature>
<proteinExistence type="inferred from homology"/>
<dbReference type="Gene3D" id="3.30.70.100">
    <property type="match status" value="1"/>
</dbReference>
<dbReference type="InterPro" id="IPR011066">
    <property type="entry name" value="MscS_channel_C_sf"/>
</dbReference>
<evidence type="ECO:0000259" key="11">
    <source>
        <dbReference type="Pfam" id="PF12607"/>
    </source>
</evidence>
<dbReference type="InterPro" id="IPR006686">
    <property type="entry name" value="MscS_channel_CS"/>
</dbReference>
<evidence type="ECO:0000259" key="12">
    <source>
        <dbReference type="Pfam" id="PF21082"/>
    </source>
</evidence>
<evidence type="ECO:0000313" key="14">
    <source>
        <dbReference type="Proteomes" id="UP001597413"/>
    </source>
</evidence>
<dbReference type="SUPFAM" id="SSF82861">
    <property type="entry name" value="Mechanosensitive channel protein MscS (YggB), transmembrane region"/>
    <property type="match status" value="1"/>
</dbReference>
<dbReference type="InterPro" id="IPR022249">
    <property type="entry name" value="DUF3772"/>
</dbReference>
<dbReference type="SUPFAM" id="SSF50182">
    <property type="entry name" value="Sm-like ribonucleoproteins"/>
    <property type="match status" value="1"/>
</dbReference>
<feature type="transmembrane region" description="Helical" evidence="8">
    <location>
        <begin position="236"/>
        <end position="260"/>
    </location>
</feature>
<dbReference type="InterPro" id="IPR010920">
    <property type="entry name" value="LSM_dom_sf"/>
</dbReference>
<protein>
    <submittedName>
        <fullName evidence="13">DUF3772 domain-containing protein</fullName>
    </submittedName>
</protein>
<keyword evidence="14" id="KW-1185">Reference proteome</keyword>
<dbReference type="Gene3D" id="1.10.287.1260">
    <property type="match status" value="1"/>
</dbReference>
<evidence type="ECO:0000313" key="13">
    <source>
        <dbReference type="EMBL" id="MFD2174785.1"/>
    </source>
</evidence>
<dbReference type="Proteomes" id="UP001597413">
    <property type="component" value="Unassembled WGS sequence"/>
</dbReference>
<evidence type="ECO:0000256" key="5">
    <source>
        <dbReference type="ARBA" id="ARBA00022989"/>
    </source>
</evidence>
<feature type="chain" id="PRO_5046558703" evidence="9">
    <location>
        <begin position="24"/>
        <end position="846"/>
    </location>
</feature>
<feature type="transmembrane region" description="Helical" evidence="8">
    <location>
        <begin position="438"/>
        <end position="464"/>
    </location>
</feature>
<evidence type="ECO:0000256" key="8">
    <source>
        <dbReference type="SAM" id="Phobius"/>
    </source>
</evidence>
<sequence>MNRTVLRALALTLALVLAVPAMAEISASDIKAFTKVSQKVEDAVAEAAASESTLSEMRAEMVKWRTTFTAEQDANADQIATVKSQIAALGPAPEEGATEDALIAKRRTELTEQLAKLQAPGITATEAASRADSIIRTIDKLVRERQADKLLRLSPSVANPVNWPAAASLVRWMGAWIYDETRWRFTQPVNYDELRTNAPLIIGLVLAALVLLARGRRWMMRATDFLLGKTAMRGRNLISGLVSLGQVVLPVLGANLLVIAIDQTSLFGPILSELFRDAPVFLFTVLMAWWLGARIFPARPGVESTLSLGEDGRAEGRIHAVSLGFAFAAHQLLLLWVAPHAEDFLGATSDLAADQAQAVAERADAALSVLQAPLQIFAAVGLFRMGQLLRRKVMTTTEGDDGAFRRQLMRWLGTALLLIALAAPVLGVIGYVSAADALIWPAVASLGLFAAVATVQAFLAELYVTLARGEEVRRDALLPVLGGFLIALASLPLLALIWGARIEDLLELWTSFQNGVAVGGVRISPTSFITFAVVFGIGYALTRLLQGALKSTILPKTSLDKGGQNAITSGIGYVGLASAALVAISTAGIDLSSLAIVAGALSVGIGFGLQTIVQNFVSGIILLIERPISEGDWIEVGGYQGIVKAISVRSTVVETFDRTDVIVPNADLISGSVTNWTRGNKTGRLVVPVGVSYGTDTRKVEKILAEIAQAHPLVMMTPAPFALFMGFGADSMDFEIRAILSDVNFKLRVLSEMNHQIAERFAAEGIEIPFAQRDIWIRNPETLQPEAGPRCRPCPPPEARGEEACAVAPEPPEPGEGIARLSDNDGREDGDDRDAEDGDGPEDAAR</sequence>
<dbReference type="Pfam" id="PF12607">
    <property type="entry name" value="DUF3772"/>
    <property type="match status" value="1"/>
</dbReference>
<feature type="transmembrane region" description="Helical" evidence="8">
    <location>
        <begin position="411"/>
        <end position="432"/>
    </location>
</feature>
<dbReference type="PANTHER" id="PTHR30347:SF1">
    <property type="entry name" value="MECHANOSENSITIVE CHANNEL MSCK"/>
    <property type="match status" value="1"/>
</dbReference>
<feature type="region of interest" description="Disordered" evidence="7">
    <location>
        <begin position="783"/>
        <end position="846"/>
    </location>
</feature>
<keyword evidence="6 8" id="KW-0472">Membrane</keyword>
<dbReference type="SUPFAM" id="SSF82689">
    <property type="entry name" value="Mechanosensitive channel protein MscS (YggB), C-terminal domain"/>
    <property type="match status" value="1"/>
</dbReference>
<evidence type="ECO:0000259" key="10">
    <source>
        <dbReference type="Pfam" id="PF00924"/>
    </source>
</evidence>
<comment type="similarity">
    <text evidence="2">Belongs to the MscS (TC 1.A.23) family.</text>
</comment>
<feature type="transmembrane region" description="Helical" evidence="8">
    <location>
        <begin position="520"/>
        <end position="545"/>
    </location>
</feature>
<organism evidence="13 14">
    <name type="scientific">Rhodobacter lacus</name>
    <dbReference type="NCBI Taxonomy" id="1641972"/>
    <lineage>
        <taxon>Bacteria</taxon>
        <taxon>Pseudomonadati</taxon>
        <taxon>Pseudomonadota</taxon>
        <taxon>Alphaproteobacteria</taxon>
        <taxon>Rhodobacterales</taxon>
        <taxon>Rhodobacter group</taxon>
        <taxon>Rhodobacter</taxon>
    </lineage>
</organism>
<keyword evidence="4 8" id="KW-0812">Transmembrane</keyword>
<feature type="signal peptide" evidence="9">
    <location>
        <begin position="1"/>
        <end position="23"/>
    </location>
</feature>
<keyword evidence="9" id="KW-0732">Signal</keyword>
<evidence type="ECO:0000256" key="7">
    <source>
        <dbReference type="SAM" id="MobiDB-lite"/>
    </source>
</evidence>
<keyword evidence="5 8" id="KW-1133">Transmembrane helix</keyword>
<dbReference type="InterPro" id="IPR023408">
    <property type="entry name" value="MscS_beta-dom_sf"/>
</dbReference>
<dbReference type="RefSeq" id="WP_377390598.1">
    <property type="nucleotide sequence ID" value="NZ_JBHUIX010000012.1"/>
</dbReference>
<feature type="domain" description="Mechanosensitive ion channel MscS C-terminal" evidence="12">
    <location>
        <begin position="686"/>
        <end position="768"/>
    </location>
</feature>
<dbReference type="PROSITE" id="PS01246">
    <property type="entry name" value="UPF0003"/>
    <property type="match status" value="1"/>
</dbReference>
<accession>A0ABW5AB09</accession>
<dbReference type="Gene3D" id="2.30.30.60">
    <property type="match status" value="1"/>
</dbReference>
<feature type="transmembrane region" description="Helical" evidence="8">
    <location>
        <begin position="318"/>
        <end position="338"/>
    </location>
</feature>
<dbReference type="Pfam" id="PF21082">
    <property type="entry name" value="MS_channel_3rd"/>
    <property type="match status" value="1"/>
</dbReference>
<dbReference type="Pfam" id="PF00924">
    <property type="entry name" value="MS_channel_2nd"/>
    <property type="match status" value="1"/>
</dbReference>
<feature type="compositionally biased region" description="Acidic residues" evidence="7">
    <location>
        <begin position="828"/>
        <end position="846"/>
    </location>
</feature>
<feature type="domain" description="DUF3772" evidence="11">
    <location>
        <begin position="123"/>
        <end position="168"/>
    </location>
</feature>
<feature type="transmembrane region" description="Helical" evidence="8">
    <location>
        <begin position="280"/>
        <end position="297"/>
    </location>
</feature>
<feature type="transmembrane region" description="Helical" evidence="8">
    <location>
        <begin position="476"/>
        <end position="500"/>
    </location>
</feature>
<dbReference type="InterPro" id="IPR052702">
    <property type="entry name" value="MscS-like_channel"/>
</dbReference>
<comment type="subcellular location">
    <subcellularLocation>
        <location evidence="1">Cell membrane</location>
        <topology evidence="1">Multi-pass membrane protein</topology>
    </subcellularLocation>
</comment>
<gene>
    <name evidence="13" type="ORF">ACFSM0_11840</name>
</gene>
<dbReference type="EMBL" id="JBHUIX010000012">
    <property type="protein sequence ID" value="MFD2174785.1"/>
    <property type="molecule type" value="Genomic_DNA"/>
</dbReference>
<name>A0ABW5AB09_9RHOB</name>
<evidence type="ECO:0000256" key="4">
    <source>
        <dbReference type="ARBA" id="ARBA00022692"/>
    </source>
</evidence>
<dbReference type="InterPro" id="IPR011014">
    <property type="entry name" value="MscS_channel_TM-2"/>
</dbReference>
<evidence type="ECO:0000256" key="2">
    <source>
        <dbReference type="ARBA" id="ARBA00008017"/>
    </source>
</evidence>
<dbReference type="PANTHER" id="PTHR30347">
    <property type="entry name" value="POTASSIUM CHANNEL RELATED"/>
    <property type="match status" value="1"/>
</dbReference>
<dbReference type="InterPro" id="IPR049278">
    <property type="entry name" value="MS_channel_C"/>
</dbReference>
<evidence type="ECO:0000256" key="6">
    <source>
        <dbReference type="ARBA" id="ARBA00023136"/>
    </source>
</evidence>
<feature type="transmembrane region" description="Helical" evidence="8">
    <location>
        <begin position="198"/>
        <end position="215"/>
    </location>
</feature>
<keyword evidence="3" id="KW-1003">Cell membrane</keyword>
<comment type="caution">
    <text evidence="13">The sequence shown here is derived from an EMBL/GenBank/DDBJ whole genome shotgun (WGS) entry which is preliminary data.</text>
</comment>
<dbReference type="InterPro" id="IPR006685">
    <property type="entry name" value="MscS_channel_2nd"/>
</dbReference>
<feature type="domain" description="Mechanosensitive ion channel MscS" evidence="10">
    <location>
        <begin position="611"/>
        <end position="678"/>
    </location>
</feature>
<evidence type="ECO:0000256" key="1">
    <source>
        <dbReference type="ARBA" id="ARBA00004651"/>
    </source>
</evidence>
<feature type="transmembrane region" description="Helical" evidence="8">
    <location>
        <begin position="566"/>
        <end position="589"/>
    </location>
</feature>
<evidence type="ECO:0000256" key="3">
    <source>
        <dbReference type="ARBA" id="ARBA00022475"/>
    </source>
</evidence>
<reference evidence="14" key="1">
    <citation type="journal article" date="2019" name="Int. J. Syst. Evol. Microbiol.">
        <title>The Global Catalogue of Microorganisms (GCM) 10K type strain sequencing project: providing services to taxonomists for standard genome sequencing and annotation.</title>
        <authorList>
            <consortium name="The Broad Institute Genomics Platform"/>
            <consortium name="The Broad Institute Genome Sequencing Center for Infectious Disease"/>
            <person name="Wu L."/>
            <person name="Ma J."/>
        </authorList>
    </citation>
    <scope>NUCLEOTIDE SEQUENCE [LARGE SCALE GENOMIC DNA]</scope>
    <source>
        <strain evidence="14">CCUG 55131</strain>
    </source>
</reference>